<dbReference type="Proteomes" id="UP000824633">
    <property type="component" value="Chromosome"/>
</dbReference>
<keyword evidence="2" id="KW-1185">Reference proteome</keyword>
<proteinExistence type="predicted"/>
<dbReference type="EMBL" id="AP024849">
    <property type="protein sequence ID" value="BCZ48279.1"/>
    <property type="molecule type" value="Genomic_DNA"/>
</dbReference>
<evidence type="ECO:0000313" key="1">
    <source>
        <dbReference type="EMBL" id="BCZ48279.1"/>
    </source>
</evidence>
<accession>A0ABM7TAA3</accession>
<gene>
    <name evidence="1" type="ORF">psyc5s11_43460</name>
</gene>
<evidence type="ECO:0000313" key="2">
    <source>
        <dbReference type="Proteomes" id="UP000824633"/>
    </source>
</evidence>
<sequence>MELNQVMNLLANNVALNEKKANNVNQDNSLVAFENYLSEAGYTQESSAARNIREDIENRLQKITFGSPKVKLTVSPKVYENMAKDPNIKRWMLYLMITFLRMEPCHG</sequence>
<reference evidence="2" key="1">
    <citation type="submission" date="2021-07" db="EMBL/GenBank/DDBJ databases">
        <title>Complete genome sequencing of a Clostridium isolate.</title>
        <authorList>
            <person name="Ueki A."/>
            <person name="Tonouchi A."/>
        </authorList>
    </citation>
    <scope>NUCLEOTIDE SEQUENCE [LARGE SCALE GENOMIC DNA]</scope>
    <source>
        <strain evidence="2">C5S11</strain>
    </source>
</reference>
<protein>
    <submittedName>
        <fullName evidence="1">Uncharacterized protein</fullName>
    </submittedName>
</protein>
<name>A0ABM7TAA3_9CLOT</name>
<organism evidence="1 2">
    <name type="scientific">Clostridium gelidum</name>
    <dbReference type="NCBI Taxonomy" id="704125"/>
    <lineage>
        <taxon>Bacteria</taxon>
        <taxon>Bacillati</taxon>
        <taxon>Bacillota</taxon>
        <taxon>Clostridia</taxon>
        <taxon>Eubacteriales</taxon>
        <taxon>Clostridiaceae</taxon>
        <taxon>Clostridium</taxon>
    </lineage>
</organism>